<dbReference type="SMART" id="SM00245">
    <property type="entry name" value="TSPc"/>
    <property type="match status" value="1"/>
</dbReference>
<dbReference type="GO" id="GO:0004175">
    <property type="term" value="F:endopeptidase activity"/>
    <property type="evidence" value="ECO:0007669"/>
    <property type="project" value="TreeGrafter"/>
</dbReference>
<evidence type="ECO:0000313" key="2">
    <source>
        <dbReference type="EMBL" id="TCL67985.1"/>
    </source>
</evidence>
<gene>
    <name evidence="2" type="ORF">EV196_102548</name>
</gene>
<dbReference type="InterPro" id="IPR029045">
    <property type="entry name" value="ClpP/crotonase-like_dom_sf"/>
</dbReference>
<sequence>MKKQFLFLIVLMVLVSCGSIKKYNEQITKAHSVEDLRSDIDKVYKQLQKNHPKLYQYTTKEVLDFKFDSLKTSIKSPITSREFYKKLSPVVAQIKQGHISVGSVSKLYTKKEQKALKERKFEFYDLDFEYLDDKLWVVGTRGKDSTFIGSEVIKIDEELASNLVRQYKTRFASDGYNQTLHNRVIGKNFSTLYYKDKGFLDSLKIEFKQKDSLFTKTFRRVLKEEKKQENDSVTSVTAKKLTKEEKQQNRLDAKKKRKENRKRGYIAAKKEYTRNFDFIGIDSTVAYMKIREFSNGNYKKFYKESFKALDSLKTKNLILDLRDNGGGRITEIDKLYSYLTNEEYVFIAPIEVNSRFPYLKFLLSNGNPAILKVFGTLFALDPTSLAFQYLKTKKEDDKIYFKMKYNKKRKSDELNYKNQLFVITNGNSFSASSLISTHLQANKRAVFVGEETGGAYNGCVAGIYRIYEMPNSKLKIRMGLMQMEAPYKQTPDGFGVKPDIEITPTIEDRNLHVDPEIDWILNTINLNEKLSE</sequence>
<dbReference type="GO" id="GO:0008236">
    <property type="term" value="F:serine-type peptidase activity"/>
    <property type="evidence" value="ECO:0007669"/>
    <property type="project" value="InterPro"/>
</dbReference>
<dbReference type="GO" id="GO:0006508">
    <property type="term" value="P:proteolysis"/>
    <property type="evidence" value="ECO:0007669"/>
    <property type="project" value="InterPro"/>
</dbReference>
<comment type="caution">
    <text evidence="2">The sequence shown here is derived from an EMBL/GenBank/DDBJ whole genome shotgun (WGS) entry which is preliminary data.</text>
</comment>
<dbReference type="InterPro" id="IPR005151">
    <property type="entry name" value="Tail-specific_protease"/>
</dbReference>
<dbReference type="EMBL" id="SLUP01000002">
    <property type="protein sequence ID" value="TCL67985.1"/>
    <property type="molecule type" value="Genomic_DNA"/>
</dbReference>
<dbReference type="PANTHER" id="PTHR32060:SF30">
    <property type="entry name" value="CARBOXY-TERMINAL PROCESSING PROTEASE CTPA"/>
    <property type="match status" value="1"/>
</dbReference>
<evidence type="ECO:0000259" key="1">
    <source>
        <dbReference type="SMART" id="SM00245"/>
    </source>
</evidence>
<dbReference type="AlphaFoldDB" id="A0A4R1RNT1"/>
<keyword evidence="3" id="KW-1185">Reference proteome</keyword>
<dbReference type="GO" id="GO:0007165">
    <property type="term" value="P:signal transduction"/>
    <property type="evidence" value="ECO:0007669"/>
    <property type="project" value="TreeGrafter"/>
</dbReference>
<feature type="domain" description="Tail specific protease" evidence="1">
    <location>
        <begin position="248"/>
        <end position="503"/>
    </location>
</feature>
<dbReference type="Pfam" id="PF03572">
    <property type="entry name" value="Peptidase_S41"/>
    <property type="match status" value="1"/>
</dbReference>
<evidence type="ECO:0000313" key="3">
    <source>
        <dbReference type="Proteomes" id="UP000295455"/>
    </source>
</evidence>
<accession>A0A4R1RNT1</accession>
<dbReference type="RefSeq" id="WP_132216262.1">
    <property type="nucleotide sequence ID" value="NZ_OX156936.1"/>
</dbReference>
<organism evidence="2 3">
    <name type="scientific">Mariniflexile fucanivorans</name>
    <dbReference type="NCBI Taxonomy" id="264023"/>
    <lineage>
        <taxon>Bacteria</taxon>
        <taxon>Pseudomonadati</taxon>
        <taxon>Bacteroidota</taxon>
        <taxon>Flavobacteriia</taxon>
        <taxon>Flavobacteriales</taxon>
        <taxon>Flavobacteriaceae</taxon>
        <taxon>Mariniflexile</taxon>
    </lineage>
</organism>
<dbReference type="OrthoDB" id="5480566at2"/>
<dbReference type="Proteomes" id="UP000295455">
    <property type="component" value="Unassembled WGS sequence"/>
</dbReference>
<dbReference type="Gene3D" id="3.90.226.10">
    <property type="entry name" value="2-enoyl-CoA Hydratase, Chain A, domain 1"/>
    <property type="match status" value="1"/>
</dbReference>
<proteinExistence type="predicted"/>
<dbReference type="GO" id="GO:0030288">
    <property type="term" value="C:outer membrane-bounded periplasmic space"/>
    <property type="evidence" value="ECO:0007669"/>
    <property type="project" value="TreeGrafter"/>
</dbReference>
<dbReference type="PROSITE" id="PS51257">
    <property type="entry name" value="PROKAR_LIPOPROTEIN"/>
    <property type="match status" value="1"/>
</dbReference>
<dbReference type="PANTHER" id="PTHR32060">
    <property type="entry name" value="TAIL-SPECIFIC PROTEASE"/>
    <property type="match status" value="1"/>
</dbReference>
<dbReference type="CDD" id="cd06567">
    <property type="entry name" value="Peptidase_S41"/>
    <property type="match status" value="1"/>
</dbReference>
<name>A0A4R1RNT1_9FLAO</name>
<protein>
    <submittedName>
        <fullName evidence="2">Peptidase S41-like protein</fullName>
    </submittedName>
</protein>
<reference evidence="2 3" key="1">
    <citation type="submission" date="2019-03" db="EMBL/GenBank/DDBJ databases">
        <title>Genomic Encyclopedia of Type Strains, Phase IV (KMG-IV): sequencing the most valuable type-strain genomes for metagenomic binning, comparative biology and taxonomic classification.</title>
        <authorList>
            <person name="Goeker M."/>
        </authorList>
    </citation>
    <scope>NUCLEOTIDE SEQUENCE [LARGE SCALE GENOMIC DNA]</scope>
    <source>
        <strain evidence="2 3">DSM 18792</strain>
    </source>
</reference>
<dbReference type="SUPFAM" id="SSF52096">
    <property type="entry name" value="ClpP/crotonase"/>
    <property type="match status" value="1"/>
</dbReference>